<feature type="region of interest" description="Disordered" evidence="1">
    <location>
        <begin position="1"/>
        <end position="20"/>
    </location>
</feature>
<dbReference type="AlphaFoldDB" id="A0A8S0VE94"/>
<evidence type="ECO:0000313" key="3">
    <source>
        <dbReference type="Proteomes" id="UP000594638"/>
    </source>
</evidence>
<organism evidence="2 3">
    <name type="scientific">Olea europaea subsp. europaea</name>
    <dbReference type="NCBI Taxonomy" id="158383"/>
    <lineage>
        <taxon>Eukaryota</taxon>
        <taxon>Viridiplantae</taxon>
        <taxon>Streptophyta</taxon>
        <taxon>Embryophyta</taxon>
        <taxon>Tracheophyta</taxon>
        <taxon>Spermatophyta</taxon>
        <taxon>Magnoliopsida</taxon>
        <taxon>eudicotyledons</taxon>
        <taxon>Gunneridae</taxon>
        <taxon>Pentapetalae</taxon>
        <taxon>asterids</taxon>
        <taxon>lamiids</taxon>
        <taxon>Lamiales</taxon>
        <taxon>Oleaceae</taxon>
        <taxon>Oleeae</taxon>
        <taxon>Olea</taxon>
    </lineage>
</organism>
<evidence type="ECO:0000313" key="2">
    <source>
        <dbReference type="EMBL" id="CAA3030248.1"/>
    </source>
</evidence>
<dbReference type="Gramene" id="OE9A106826T1">
    <property type="protein sequence ID" value="OE9A106826C1"/>
    <property type="gene ID" value="OE9A106826"/>
</dbReference>
<gene>
    <name evidence="2" type="ORF">OLEA9_A106826</name>
</gene>
<dbReference type="Proteomes" id="UP000594638">
    <property type="component" value="Unassembled WGS sequence"/>
</dbReference>
<feature type="compositionally biased region" description="Low complexity" evidence="1">
    <location>
        <begin position="185"/>
        <end position="197"/>
    </location>
</feature>
<reference evidence="2 3" key="1">
    <citation type="submission" date="2019-12" db="EMBL/GenBank/DDBJ databases">
        <authorList>
            <person name="Alioto T."/>
            <person name="Alioto T."/>
            <person name="Gomez Garrido J."/>
        </authorList>
    </citation>
    <scope>NUCLEOTIDE SEQUENCE [LARGE SCALE GENOMIC DNA]</scope>
</reference>
<name>A0A8S0VE94_OLEEU</name>
<comment type="caution">
    <text evidence="2">The sequence shown here is derived from an EMBL/GenBank/DDBJ whole genome shotgun (WGS) entry which is preliminary data.</text>
</comment>
<dbReference type="EMBL" id="CACTIH010009360">
    <property type="protein sequence ID" value="CAA3030248.1"/>
    <property type="molecule type" value="Genomic_DNA"/>
</dbReference>
<protein>
    <submittedName>
        <fullName evidence="2">Uncharacterized protein</fullName>
    </submittedName>
</protein>
<keyword evidence="3" id="KW-1185">Reference proteome</keyword>
<evidence type="ECO:0000256" key="1">
    <source>
        <dbReference type="SAM" id="MobiDB-lite"/>
    </source>
</evidence>
<feature type="region of interest" description="Disordered" evidence="1">
    <location>
        <begin position="179"/>
        <end position="216"/>
    </location>
</feature>
<sequence length="216" mass="22895">MAGGTSSSTEETDLLPPFSPLPQPLSFDIMPLLKQEPVENHLDGSIPVGVAALSSQQSVAAEPAIIVATRIETISAITVFVNSALKIPTDVANYKAPVADSSKRRRKKSSYIEFYDAKDSSVIAPLAPIAPKGLVPIFHSRTIFMIPSTGGAATITTEETFNHLQFFAIPTTATPNYSVSGKNKSFGTTTSRSTTSGSREKSAEKMAASTTTRVSD</sequence>
<accession>A0A8S0VE94</accession>
<proteinExistence type="predicted"/>